<dbReference type="AlphaFoldDB" id="A0AAV2HKM8"/>
<protein>
    <recommendedName>
        <fullName evidence="2">Superoxide dismutase copper/zinc binding domain-containing protein</fullName>
    </recommendedName>
</protein>
<organism evidence="3 4">
    <name type="scientific">Lymnaea stagnalis</name>
    <name type="common">Great pond snail</name>
    <name type="synonym">Helix stagnalis</name>
    <dbReference type="NCBI Taxonomy" id="6523"/>
    <lineage>
        <taxon>Eukaryota</taxon>
        <taxon>Metazoa</taxon>
        <taxon>Spiralia</taxon>
        <taxon>Lophotrochozoa</taxon>
        <taxon>Mollusca</taxon>
        <taxon>Gastropoda</taxon>
        <taxon>Heterobranchia</taxon>
        <taxon>Euthyneura</taxon>
        <taxon>Panpulmonata</taxon>
        <taxon>Hygrophila</taxon>
        <taxon>Lymnaeoidea</taxon>
        <taxon>Lymnaeidae</taxon>
        <taxon>Lymnaea</taxon>
    </lineage>
</organism>
<feature type="chain" id="PRO_5043943061" description="Superoxide dismutase copper/zinc binding domain-containing protein" evidence="1">
    <location>
        <begin position="22"/>
        <end position="1012"/>
    </location>
</feature>
<evidence type="ECO:0000313" key="3">
    <source>
        <dbReference type="EMBL" id="CAL1534088.1"/>
    </source>
</evidence>
<dbReference type="InterPro" id="IPR036423">
    <property type="entry name" value="SOD-like_Cu/Zn_dom_sf"/>
</dbReference>
<dbReference type="GO" id="GO:0046872">
    <property type="term" value="F:metal ion binding"/>
    <property type="evidence" value="ECO:0007669"/>
    <property type="project" value="InterPro"/>
</dbReference>
<gene>
    <name evidence="3" type="ORF">GSLYS_00008048001</name>
</gene>
<evidence type="ECO:0000259" key="2">
    <source>
        <dbReference type="Pfam" id="PF00080"/>
    </source>
</evidence>
<evidence type="ECO:0000313" key="4">
    <source>
        <dbReference type="Proteomes" id="UP001497497"/>
    </source>
</evidence>
<keyword evidence="1" id="KW-0732">Signal</keyword>
<reference evidence="3 4" key="1">
    <citation type="submission" date="2024-04" db="EMBL/GenBank/DDBJ databases">
        <authorList>
            <consortium name="Genoscope - CEA"/>
            <person name="William W."/>
        </authorList>
    </citation>
    <scope>NUCLEOTIDE SEQUENCE [LARGE SCALE GENOMIC DNA]</scope>
</reference>
<dbReference type="InterPro" id="IPR053257">
    <property type="entry name" value="Cu-only_SOD"/>
</dbReference>
<accession>A0AAV2HKM8</accession>
<comment type="caution">
    <text evidence="3">The sequence shown here is derived from an EMBL/GenBank/DDBJ whole genome shotgun (WGS) entry which is preliminary data.</text>
</comment>
<feature type="domain" description="Superoxide dismutase copper/zinc binding" evidence="2">
    <location>
        <begin position="297"/>
        <end position="424"/>
    </location>
</feature>
<dbReference type="InterPro" id="IPR001424">
    <property type="entry name" value="SOD_Cu_Zn_dom"/>
</dbReference>
<dbReference type="Pfam" id="PF00080">
    <property type="entry name" value="Sod_Cu"/>
    <property type="match status" value="2"/>
</dbReference>
<evidence type="ECO:0000256" key="1">
    <source>
        <dbReference type="SAM" id="SignalP"/>
    </source>
</evidence>
<dbReference type="Gene3D" id="2.60.40.200">
    <property type="entry name" value="Superoxide dismutase, copper/zinc binding domain"/>
    <property type="match status" value="5"/>
</dbReference>
<name>A0AAV2HKM8_LYMST</name>
<dbReference type="PANTHER" id="PTHR20910:SF1">
    <property type="entry name" value="SUPEROXIDE DISMUTASE COPPER_ZINC BINDING DOMAIN-CONTAINING PROTEIN"/>
    <property type="match status" value="1"/>
</dbReference>
<dbReference type="GO" id="GO:0006801">
    <property type="term" value="P:superoxide metabolic process"/>
    <property type="evidence" value="ECO:0007669"/>
    <property type="project" value="InterPro"/>
</dbReference>
<feature type="signal peptide" evidence="1">
    <location>
        <begin position="1"/>
        <end position="21"/>
    </location>
</feature>
<proteinExistence type="predicted"/>
<feature type="domain" description="Superoxide dismutase copper/zinc binding" evidence="2">
    <location>
        <begin position="757"/>
        <end position="887"/>
    </location>
</feature>
<dbReference type="PANTHER" id="PTHR20910">
    <property type="entry name" value="AGAP001623-PA"/>
    <property type="match status" value="1"/>
</dbReference>
<keyword evidence="4" id="KW-1185">Reference proteome</keyword>
<dbReference type="Proteomes" id="UP001497497">
    <property type="component" value="Unassembled WGS sequence"/>
</dbReference>
<sequence>MEYRSIFCFLALCLLLSAGNGQELLEAQFHMLGVTGSANLTWSANTLNVTISLSTAMNETKVEIHPIWMNYDVQDKCGDSQLGDPEPGLTTNVNIPVSPVSVQFSNVSSLASVEGHSLVLKGPTFSVCATIHQKGEHTTAKAHFVGIVSGMVYFRQFSASSAVTLVTRIVGQLDTVVDLSKAEWVISDGSTNCSSMTSRSNATIYNPKSGVVDSGCTPKTQSSCAVGYLKGKLGPPSLASGKNFSFSDTNLPLVDASGIVEKLLIIYNSDSSAILGCANIKLLTAKRAFVKFSHQGVKGSLTFSQRSPFDPTQTAVNLTGLNGMAKGYHVHLWPTPFQVTAGQDLCGAIVVSGHFNPYGKITSSAQYPAPDVSTDDMYEVGDLSAKYGTLENALEKSSVYTDWNLPLFGENSIIGRSVVIHRNDTAASRWVCSNIRPMYPVVTARAVFRYPVIGQIVFMQELNEPLAETSVFAQLDYNDNRAGTVNNTWAINTNPIYDQMLTTDETVRCKSTGPKYMTLENLLKPLNIRNTGGVNGKNAASTNLFTTHTIRSRFTSNAVSFFTVVGLSLSGDKSVVGRPAVIFTPDESKISACAPIEMQRQAILVAEFAKTGVAGNVIFKQMPGFGAQETSVTKALTGIHINTNSISLNFSLQIYDLPPANDCSNLGSVYNPTNVADTTTVDTDDSYKAGDLSRAIGTEWSSVNLPLTGYTSIMGRSLAIVDERKNIVTCAKIETQRSDSDGQRVTAVSNFTGEVFGTIFMSQTVYNDGTMSDTSIVADLKYSNGTKTLHHNWHTHTSPVNGDANALTGRCDSTGPHFDPYHAMIAKDNYPKECNPLNPLRCELGDQAMKAGTYDIGGGRKAFTDVDLPLNGQFSVLGRAVVIHNAEKGAPRLSCADIIPVDDRCITIELKKNATLDKRDVAKVYATAIGSSTEDVIVEHMSDSDSKSKICVHFSGLSGEGMMTKFASFITKSDNYKSLGAYAPFVINTANSNGKSVILGTLILLFHVFNKI</sequence>
<dbReference type="SUPFAM" id="SSF49329">
    <property type="entry name" value="Cu,Zn superoxide dismutase-like"/>
    <property type="match status" value="4"/>
</dbReference>
<dbReference type="EMBL" id="CAXITT010000161">
    <property type="protein sequence ID" value="CAL1534088.1"/>
    <property type="molecule type" value="Genomic_DNA"/>
</dbReference>